<dbReference type="NCBIfam" id="TIGR00639">
    <property type="entry name" value="PurN"/>
    <property type="match status" value="1"/>
</dbReference>
<dbReference type="AlphaFoldDB" id="A0A1H4A9B9"/>
<keyword evidence="8" id="KW-1185">Reference proteome</keyword>
<evidence type="ECO:0000313" key="7">
    <source>
        <dbReference type="EMBL" id="SEA32536.1"/>
    </source>
</evidence>
<gene>
    <name evidence="4" type="primary">purN</name>
    <name evidence="7" type="ORF">SAMN05444370_104126</name>
</gene>
<dbReference type="CDD" id="cd08645">
    <property type="entry name" value="FMT_core_GART"/>
    <property type="match status" value="1"/>
</dbReference>
<dbReference type="PANTHER" id="PTHR43369">
    <property type="entry name" value="PHOSPHORIBOSYLGLYCINAMIDE FORMYLTRANSFERASE"/>
    <property type="match status" value="1"/>
</dbReference>
<dbReference type="EMBL" id="FNQM01000004">
    <property type="protein sequence ID" value="SEA32536.1"/>
    <property type="molecule type" value="Genomic_DNA"/>
</dbReference>
<dbReference type="RefSeq" id="WP_281243490.1">
    <property type="nucleotide sequence ID" value="NZ_FNQM01000004.1"/>
</dbReference>
<dbReference type="UniPathway" id="UPA00074">
    <property type="reaction ID" value="UER00126"/>
</dbReference>
<dbReference type="SUPFAM" id="SSF53328">
    <property type="entry name" value="Formyltransferase"/>
    <property type="match status" value="1"/>
</dbReference>
<evidence type="ECO:0000256" key="5">
    <source>
        <dbReference type="SAM" id="SignalP"/>
    </source>
</evidence>
<keyword evidence="5" id="KW-0732">Signal</keyword>
<reference evidence="7 8" key="1">
    <citation type="submission" date="2016-10" db="EMBL/GenBank/DDBJ databases">
        <authorList>
            <person name="de Groot N.N."/>
        </authorList>
    </citation>
    <scope>NUCLEOTIDE SEQUENCE [LARGE SCALE GENOMIC DNA]</scope>
    <source>
        <strain evidence="7 8">DSM 15345</strain>
    </source>
</reference>
<dbReference type="InterPro" id="IPR002376">
    <property type="entry name" value="Formyl_transf_N"/>
</dbReference>
<keyword evidence="3 4" id="KW-0658">Purine biosynthesis</keyword>
<organism evidence="7 8">
    <name type="scientific">Rubrimonas cliftonensis</name>
    <dbReference type="NCBI Taxonomy" id="89524"/>
    <lineage>
        <taxon>Bacteria</taxon>
        <taxon>Pseudomonadati</taxon>
        <taxon>Pseudomonadota</taxon>
        <taxon>Alphaproteobacteria</taxon>
        <taxon>Rhodobacterales</taxon>
        <taxon>Paracoccaceae</taxon>
        <taxon>Rubrimonas</taxon>
    </lineage>
</organism>
<feature type="binding site" evidence="4">
    <location>
        <position position="70"/>
    </location>
    <ligand>
        <name>(6R)-10-formyltetrahydrofolate</name>
        <dbReference type="ChEBI" id="CHEBI:195366"/>
    </ligand>
</feature>
<evidence type="ECO:0000256" key="4">
    <source>
        <dbReference type="HAMAP-Rule" id="MF_01930"/>
    </source>
</evidence>
<evidence type="ECO:0000259" key="6">
    <source>
        <dbReference type="Pfam" id="PF00551"/>
    </source>
</evidence>
<dbReference type="Gene3D" id="3.40.50.170">
    <property type="entry name" value="Formyl transferase, N-terminal domain"/>
    <property type="match status" value="1"/>
</dbReference>
<feature type="binding site" evidence="4">
    <location>
        <position position="112"/>
    </location>
    <ligand>
        <name>(6R)-10-formyltetrahydrofolate</name>
        <dbReference type="ChEBI" id="CHEBI:195366"/>
    </ligand>
</feature>
<feature type="site" description="Raises pKa of active site His" evidence="4">
    <location>
        <position position="150"/>
    </location>
</feature>
<comment type="pathway">
    <text evidence="1 4">Purine metabolism; IMP biosynthesis via de novo pathway; N(2)-formyl-N(1)-(5-phospho-D-ribosyl)glycinamide from N(1)-(5-phospho-D-ribosyl)glycinamide (10-formyl THF route): step 1/1.</text>
</comment>
<dbReference type="InterPro" id="IPR004607">
    <property type="entry name" value="GART"/>
</dbReference>
<keyword evidence="2 4" id="KW-0808">Transferase</keyword>
<feature type="chain" id="PRO_5011782523" description="Phosphoribosylglycinamide formyltransferase" evidence="5">
    <location>
        <begin position="29"/>
        <end position="212"/>
    </location>
</feature>
<protein>
    <recommendedName>
        <fullName evidence="4">Phosphoribosylglycinamide formyltransferase</fullName>
        <ecNumber evidence="4">2.1.2.2</ecNumber>
    </recommendedName>
    <alternativeName>
        <fullName evidence="4">5'-phosphoribosylglycinamide transformylase</fullName>
    </alternativeName>
    <alternativeName>
        <fullName evidence="4">GAR transformylase</fullName>
        <shortName evidence="4">GART</shortName>
    </alternativeName>
</protein>
<feature type="active site" description="Proton donor" evidence="4">
    <location>
        <position position="114"/>
    </location>
</feature>
<dbReference type="STRING" id="89524.SAMN05444370_104126"/>
<feature type="domain" description="Formyl transferase N-terminal" evidence="6">
    <location>
        <begin position="7"/>
        <end position="187"/>
    </location>
</feature>
<sequence>MSAAARKRVAIVISGGGSNMAALLAAMAAPDYPAACVLVAANRPEAGGLAKARAAGAPTVLVDHRDHADRERFERALSAEIEAAGAELVCLAGFMRLLTPWFTARWRDRLLNIHPALLPSYRGLDTHARALADGVAIHGCTVHLVRDATDTGPILGQAASPVLAGDDAARLAARVLALEHRLYPAALAAYAAGRLRAVGERVEGQPIALWGG</sequence>
<dbReference type="GO" id="GO:0006189">
    <property type="term" value="P:'de novo' IMP biosynthetic process"/>
    <property type="evidence" value="ECO:0007669"/>
    <property type="project" value="UniProtKB-UniRule"/>
</dbReference>
<evidence type="ECO:0000256" key="1">
    <source>
        <dbReference type="ARBA" id="ARBA00005054"/>
    </source>
</evidence>
<feature type="signal peptide" evidence="5">
    <location>
        <begin position="1"/>
        <end position="28"/>
    </location>
</feature>
<dbReference type="GO" id="GO:0005829">
    <property type="term" value="C:cytosol"/>
    <property type="evidence" value="ECO:0007669"/>
    <property type="project" value="TreeGrafter"/>
</dbReference>
<comment type="catalytic activity">
    <reaction evidence="4">
        <text>N(1)-(5-phospho-beta-D-ribosyl)glycinamide + (6R)-10-formyltetrahydrofolate = N(2)-formyl-N(1)-(5-phospho-beta-D-ribosyl)glycinamide + (6S)-5,6,7,8-tetrahydrofolate + H(+)</text>
        <dbReference type="Rhea" id="RHEA:15053"/>
        <dbReference type="ChEBI" id="CHEBI:15378"/>
        <dbReference type="ChEBI" id="CHEBI:57453"/>
        <dbReference type="ChEBI" id="CHEBI:143788"/>
        <dbReference type="ChEBI" id="CHEBI:147286"/>
        <dbReference type="ChEBI" id="CHEBI:195366"/>
        <dbReference type="EC" id="2.1.2.2"/>
    </reaction>
</comment>
<dbReference type="Pfam" id="PF00551">
    <property type="entry name" value="Formyl_trans_N"/>
    <property type="match status" value="1"/>
</dbReference>
<dbReference type="PANTHER" id="PTHR43369:SF2">
    <property type="entry name" value="PHOSPHORIBOSYLGLYCINAMIDE FORMYLTRANSFERASE"/>
    <property type="match status" value="1"/>
</dbReference>
<feature type="binding site" evidence="4">
    <location>
        <begin position="17"/>
        <end position="19"/>
    </location>
    <ligand>
        <name>N(1)-(5-phospho-beta-D-ribosyl)glycinamide</name>
        <dbReference type="ChEBI" id="CHEBI:143788"/>
    </ligand>
</feature>
<evidence type="ECO:0000313" key="8">
    <source>
        <dbReference type="Proteomes" id="UP000198703"/>
    </source>
</evidence>
<dbReference type="HAMAP" id="MF_01930">
    <property type="entry name" value="PurN"/>
    <property type="match status" value="1"/>
</dbReference>
<name>A0A1H4A9B9_9RHOB</name>
<accession>A0A1H4A9B9</accession>
<evidence type="ECO:0000256" key="2">
    <source>
        <dbReference type="ARBA" id="ARBA00022679"/>
    </source>
</evidence>
<comment type="similarity">
    <text evidence="4">Belongs to the GART family.</text>
</comment>
<evidence type="ECO:0000256" key="3">
    <source>
        <dbReference type="ARBA" id="ARBA00022755"/>
    </source>
</evidence>
<dbReference type="EC" id="2.1.2.2" evidence="4"/>
<dbReference type="GO" id="GO:0004644">
    <property type="term" value="F:phosphoribosylglycinamide formyltransferase activity"/>
    <property type="evidence" value="ECO:0007669"/>
    <property type="project" value="UniProtKB-UniRule"/>
</dbReference>
<proteinExistence type="inferred from homology"/>
<dbReference type="Proteomes" id="UP000198703">
    <property type="component" value="Unassembled WGS sequence"/>
</dbReference>
<comment type="function">
    <text evidence="4">Catalyzes the transfer of a formyl group from 10-formyltetrahydrofolate to 5-phospho-ribosyl-glycinamide (GAR), producing 5-phospho-ribosyl-N-formylglycinamide (FGAR) and tetrahydrofolate.</text>
</comment>
<feature type="binding site" evidence="4">
    <location>
        <begin position="95"/>
        <end position="98"/>
    </location>
    <ligand>
        <name>(6R)-10-formyltetrahydrofolate</name>
        <dbReference type="ChEBI" id="CHEBI:195366"/>
    </ligand>
</feature>
<dbReference type="InterPro" id="IPR036477">
    <property type="entry name" value="Formyl_transf_N_sf"/>
</dbReference>